<feature type="transmembrane region" description="Helical" evidence="1">
    <location>
        <begin position="205"/>
        <end position="223"/>
    </location>
</feature>
<comment type="caution">
    <text evidence="2">The sequence shown here is derived from an EMBL/GenBank/DDBJ whole genome shotgun (WGS) entry which is preliminary data.</text>
</comment>
<evidence type="ECO:0000256" key="1">
    <source>
        <dbReference type="SAM" id="Phobius"/>
    </source>
</evidence>
<dbReference type="EMBL" id="BIFR01000001">
    <property type="protein sequence ID" value="GCE10257.1"/>
    <property type="molecule type" value="Genomic_DNA"/>
</dbReference>
<dbReference type="OrthoDB" id="9769532at2"/>
<dbReference type="RefSeq" id="WP_126577871.1">
    <property type="nucleotide sequence ID" value="NZ_BIFR01000001.1"/>
</dbReference>
<name>A0A401ZTS0_9CHLR</name>
<feature type="transmembrane region" description="Helical" evidence="1">
    <location>
        <begin position="151"/>
        <end position="170"/>
    </location>
</feature>
<sequence>MRLYKIVRFPWYGYVALILCLVAWICSWLRIEPFYRYTFFPLWLGYILFVDALNLHLQRTSLLKRMGIRYLLLFAISSLFWWIFEVLNIPVQNWHYHLDQSYSPWLYFVLASLSFSTVLPAVLETAELLLNIPALRPQLPADQAGPRLPGSVLLGVEFLGCACLLLPILLPHYCFGLIWLSVVLVLDPINNLIGRKSAIAHIAVGDWRFIVLPLAGLCCGFFWEMWNFYALPKWSYTVPFIGFWKIFEMPLLGYTGYLPFALELFALYQTVLWLLRWHEDYLIF</sequence>
<reference evidence="3" key="1">
    <citation type="submission" date="2018-12" db="EMBL/GenBank/DDBJ databases">
        <title>Tengunoibacter tsumagoiensis gen. nov., sp. nov., Dictyobacter kobayashii sp. nov., D. alpinus sp. nov., and D. joshuensis sp. nov. and description of Dictyobacteraceae fam. nov. within the order Ktedonobacterales isolated from Tengu-no-mugimeshi.</title>
        <authorList>
            <person name="Wang C.M."/>
            <person name="Zheng Y."/>
            <person name="Sakai Y."/>
            <person name="Toyoda A."/>
            <person name="Minakuchi Y."/>
            <person name="Abe K."/>
            <person name="Yokota A."/>
            <person name="Yabe S."/>
        </authorList>
    </citation>
    <scope>NUCLEOTIDE SEQUENCE [LARGE SCALE GENOMIC DNA]</scope>
    <source>
        <strain evidence="3">Uno3</strain>
    </source>
</reference>
<feature type="transmembrane region" description="Helical" evidence="1">
    <location>
        <begin position="12"/>
        <end position="31"/>
    </location>
</feature>
<feature type="transmembrane region" description="Helical" evidence="1">
    <location>
        <begin position="257"/>
        <end position="275"/>
    </location>
</feature>
<proteinExistence type="predicted"/>
<keyword evidence="1" id="KW-0472">Membrane</keyword>
<keyword evidence="3" id="KW-1185">Reference proteome</keyword>
<feature type="transmembrane region" description="Helical" evidence="1">
    <location>
        <begin position="37"/>
        <end position="55"/>
    </location>
</feature>
<organism evidence="2 3">
    <name type="scientific">Tengunoibacter tsumagoiensis</name>
    <dbReference type="NCBI Taxonomy" id="2014871"/>
    <lineage>
        <taxon>Bacteria</taxon>
        <taxon>Bacillati</taxon>
        <taxon>Chloroflexota</taxon>
        <taxon>Ktedonobacteria</taxon>
        <taxon>Ktedonobacterales</taxon>
        <taxon>Dictyobacteraceae</taxon>
        <taxon>Tengunoibacter</taxon>
    </lineage>
</organism>
<feature type="transmembrane region" description="Helical" evidence="1">
    <location>
        <begin position="67"/>
        <end position="84"/>
    </location>
</feature>
<evidence type="ECO:0000313" key="2">
    <source>
        <dbReference type="EMBL" id="GCE10257.1"/>
    </source>
</evidence>
<accession>A0A401ZTS0</accession>
<feature type="transmembrane region" description="Helical" evidence="1">
    <location>
        <begin position="176"/>
        <end position="193"/>
    </location>
</feature>
<dbReference type="Proteomes" id="UP000287352">
    <property type="component" value="Unassembled WGS sequence"/>
</dbReference>
<dbReference type="AlphaFoldDB" id="A0A401ZTS0"/>
<evidence type="ECO:0000313" key="3">
    <source>
        <dbReference type="Proteomes" id="UP000287352"/>
    </source>
</evidence>
<feature type="transmembrane region" description="Helical" evidence="1">
    <location>
        <begin position="104"/>
        <end position="130"/>
    </location>
</feature>
<protein>
    <recommendedName>
        <fullName evidence="4">Lycopene cyclase domain-containing protein</fullName>
    </recommendedName>
</protein>
<keyword evidence="1" id="KW-1133">Transmembrane helix</keyword>
<evidence type="ECO:0008006" key="4">
    <source>
        <dbReference type="Google" id="ProtNLM"/>
    </source>
</evidence>
<gene>
    <name evidence="2" type="ORF">KTT_01160</name>
</gene>
<keyword evidence="1" id="KW-0812">Transmembrane</keyword>